<proteinExistence type="predicted"/>
<dbReference type="SUPFAM" id="SSF51735">
    <property type="entry name" value="NAD(P)-binding Rossmann-fold domains"/>
    <property type="match status" value="1"/>
</dbReference>
<dbReference type="InterPro" id="IPR036291">
    <property type="entry name" value="NAD(P)-bd_dom_sf"/>
</dbReference>
<keyword evidence="3" id="KW-1185">Reference proteome</keyword>
<dbReference type="Gene3D" id="3.40.50.720">
    <property type="entry name" value="NAD(P)-binding Rossmann-like Domain"/>
    <property type="match status" value="1"/>
</dbReference>
<name>A0A399STX5_9BACT</name>
<reference evidence="2 3" key="1">
    <citation type="submission" date="2018-08" db="EMBL/GenBank/DDBJ databases">
        <title>Pallidiluteibacterium maritimus gen. nov., sp. nov., isolated from coastal sediment.</title>
        <authorList>
            <person name="Zhou L.Y."/>
        </authorList>
    </citation>
    <scope>NUCLEOTIDE SEQUENCE [LARGE SCALE GENOMIC DNA]</scope>
    <source>
        <strain evidence="2 3">XSD2</strain>
    </source>
</reference>
<sequence>MKKYPDYYENEEELETALSRPSRGVVEMIKKLDGDLIFLGVAGKMGVSMARMAREACLQAGIEKRIIGVSRFSEELQRQLLEESGIETLKGDLLDLDFVRSLPDVKNVYYLAGTKFGTTGNESATWAMNAFLPGLVADKYKNSRIVAFSTGCVYPHVHYQSGGSKETDLPQPIGEYAQSCLGRERLFEFGSLKNHTPVLLIRLFYAVEMRYGVLVDIATKVLEEKPIDVTMGYVNVIWQGDANAMILRTIEHCESPARTLNITGPELLSVRETALKFGELMNKKVTLTGVEAETALLGNAEESFKRFGKPEVGIDKLIFWTAQWVAGKHKLLGKPTHFENRDGNY</sequence>
<dbReference type="Pfam" id="PF01370">
    <property type="entry name" value="Epimerase"/>
    <property type="match status" value="1"/>
</dbReference>
<evidence type="ECO:0000259" key="1">
    <source>
        <dbReference type="Pfam" id="PF01370"/>
    </source>
</evidence>
<dbReference type="EMBL" id="QWGR01000026">
    <property type="protein sequence ID" value="RIJ45417.1"/>
    <property type="molecule type" value="Genomic_DNA"/>
</dbReference>
<organism evidence="2 3">
    <name type="scientific">Maribellus luteus</name>
    <dbReference type="NCBI Taxonomy" id="2305463"/>
    <lineage>
        <taxon>Bacteria</taxon>
        <taxon>Pseudomonadati</taxon>
        <taxon>Bacteroidota</taxon>
        <taxon>Bacteroidia</taxon>
        <taxon>Marinilabiliales</taxon>
        <taxon>Prolixibacteraceae</taxon>
        <taxon>Maribellus</taxon>
    </lineage>
</organism>
<dbReference type="RefSeq" id="WP_119440372.1">
    <property type="nucleotide sequence ID" value="NZ_QWGR01000026.1"/>
</dbReference>
<protein>
    <submittedName>
        <fullName evidence="2">NAD(P)-dependent oxidoreductase</fullName>
    </submittedName>
</protein>
<gene>
    <name evidence="2" type="ORF">D1614_23105</name>
</gene>
<dbReference type="Proteomes" id="UP000265926">
    <property type="component" value="Unassembled WGS sequence"/>
</dbReference>
<feature type="domain" description="NAD-dependent epimerase/dehydratase" evidence="1">
    <location>
        <begin position="55"/>
        <end position="187"/>
    </location>
</feature>
<dbReference type="OrthoDB" id="9785845at2"/>
<dbReference type="InterPro" id="IPR001509">
    <property type="entry name" value="Epimerase_deHydtase"/>
</dbReference>
<evidence type="ECO:0000313" key="2">
    <source>
        <dbReference type="EMBL" id="RIJ45417.1"/>
    </source>
</evidence>
<dbReference type="AlphaFoldDB" id="A0A399STX5"/>
<accession>A0A399STX5</accession>
<comment type="caution">
    <text evidence="2">The sequence shown here is derived from an EMBL/GenBank/DDBJ whole genome shotgun (WGS) entry which is preliminary data.</text>
</comment>
<evidence type="ECO:0000313" key="3">
    <source>
        <dbReference type="Proteomes" id="UP000265926"/>
    </source>
</evidence>